<dbReference type="SMART" id="SM00086">
    <property type="entry name" value="PAC"/>
    <property type="match status" value="2"/>
</dbReference>
<dbReference type="NCBIfam" id="TIGR00254">
    <property type="entry name" value="GGDEF"/>
    <property type="match status" value="1"/>
</dbReference>
<dbReference type="InterPro" id="IPR000700">
    <property type="entry name" value="PAS-assoc_C"/>
</dbReference>
<gene>
    <name evidence="6" type="ORF">B0F88_10841</name>
</gene>
<organism evidence="6 7">
    <name type="scientific">Methylobacter tundripaludum</name>
    <dbReference type="NCBI Taxonomy" id="173365"/>
    <lineage>
        <taxon>Bacteria</taxon>
        <taxon>Pseudomonadati</taxon>
        <taxon>Pseudomonadota</taxon>
        <taxon>Gammaproteobacteria</taxon>
        <taxon>Methylococcales</taxon>
        <taxon>Methylococcaceae</taxon>
        <taxon>Methylobacter</taxon>
    </lineage>
</organism>
<feature type="domain" description="PAC" evidence="4">
    <location>
        <begin position="515"/>
        <end position="569"/>
    </location>
</feature>
<dbReference type="InterPro" id="IPR000014">
    <property type="entry name" value="PAS"/>
</dbReference>
<dbReference type="FunFam" id="3.30.70.270:FF:000001">
    <property type="entry name" value="Diguanylate cyclase domain protein"/>
    <property type="match status" value="1"/>
</dbReference>
<evidence type="ECO:0000259" key="5">
    <source>
        <dbReference type="PROSITE" id="PS50887"/>
    </source>
</evidence>
<dbReference type="PROSITE" id="PS50112">
    <property type="entry name" value="PAS"/>
    <property type="match status" value="2"/>
</dbReference>
<dbReference type="SMART" id="SM00091">
    <property type="entry name" value="PAS"/>
    <property type="match status" value="2"/>
</dbReference>
<reference evidence="6 7" key="1">
    <citation type="submission" date="2018-02" db="EMBL/GenBank/DDBJ databases">
        <title>Subsurface microbial communities from deep shales in Ohio and West Virginia, USA.</title>
        <authorList>
            <person name="Wrighton K."/>
        </authorList>
    </citation>
    <scope>NUCLEOTIDE SEQUENCE [LARGE SCALE GENOMIC DNA]</scope>
    <source>
        <strain evidence="6 7">OWC-G53F</strain>
    </source>
</reference>
<name>A0A2S6GZT6_9GAMM</name>
<evidence type="ECO:0000313" key="7">
    <source>
        <dbReference type="Proteomes" id="UP000238071"/>
    </source>
</evidence>
<evidence type="ECO:0000259" key="4">
    <source>
        <dbReference type="PROSITE" id="PS50113"/>
    </source>
</evidence>
<dbReference type="SMART" id="SM00267">
    <property type="entry name" value="GGDEF"/>
    <property type="match status" value="1"/>
</dbReference>
<evidence type="ECO:0000313" key="6">
    <source>
        <dbReference type="EMBL" id="PPK70686.1"/>
    </source>
</evidence>
<dbReference type="Gene3D" id="3.30.70.270">
    <property type="match status" value="1"/>
</dbReference>
<proteinExistence type="predicted"/>
<dbReference type="SUPFAM" id="SSF55073">
    <property type="entry name" value="Nucleotide cyclase"/>
    <property type="match status" value="1"/>
</dbReference>
<dbReference type="Proteomes" id="UP000238071">
    <property type="component" value="Unassembled WGS sequence"/>
</dbReference>
<comment type="cofactor">
    <cofactor evidence="1">
        <name>Mg(2+)</name>
        <dbReference type="ChEBI" id="CHEBI:18420"/>
    </cofactor>
</comment>
<dbReference type="InterPro" id="IPR000160">
    <property type="entry name" value="GGDEF_dom"/>
</dbReference>
<protein>
    <submittedName>
        <fullName evidence="6">PAS domain S-box-containing protein/diguanylate cyclase (GGDEF)-like protein</fullName>
    </submittedName>
</protein>
<dbReference type="PANTHER" id="PTHR46663:SF3">
    <property type="entry name" value="SLL0267 PROTEIN"/>
    <property type="match status" value="1"/>
</dbReference>
<dbReference type="CDD" id="cd01949">
    <property type="entry name" value="GGDEF"/>
    <property type="match status" value="1"/>
</dbReference>
<comment type="caution">
    <text evidence="6">The sequence shown here is derived from an EMBL/GenBank/DDBJ whole genome shotgun (WGS) entry which is preliminary data.</text>
</comment>
<dbReference type="AlphaFoldDB" id="A0A2S6GZT6"/>
<dbReference type="PROSITE" id="PS50113">
    <property type="entry name" value="PAC"/>
    <property type="match status" value="1"/>
</dbReference>
<feature type="domain" description="PAS" evidence="3">
    <location>
        <begin position="444"/>
        <end position="489"/>
    </location>
</feature>
<dbReference type="Gene3D" id="3.30.450.20">
    <property type="entry name" value="PAS domain"/>
    <property type="match status" value="2"/>
</dbReference>
<feature type="domain" description="GGDEF" evidence="5">
    <location>
        <begin position="601"/>
        <end position="729"/>
    </location>
</feature>
<dbReference type="InterPro" id="IPR052163">
    <property type="entry name" value="DGC-Regulatory_Protein"/>
</dbReference>
<feature type="domain" description="PAS" evidence="3">
    <location>
        <begin position="323"/>
        <end position="395"/>
    </location>
</feature>
<dbReference type="InterPro" id="IPR029787">
    <property type="entry name" value="Nucleotide_cyclase"/>
</dbReference>
<keyword evidence="7" id="KW-1185">Reference proteome</keyword>
<dbReference type="PANTHER" id="PTHR46663">
    <property type="entry name" value="DIGUANYLATE CYCLASE DGCT-RELATED"/>
    <property type="match status" value="1"/>
</dbReference>
<dbReference type="CDD" id="cd00130">
    <property type="entry name" value="PAS"/>
    <property type="match status" value="2"/>
</dbReference>
<accession>A0A2S6GZT6</accession>
<dbReference type="InterPro" id="IPR043128">
    <property type="entry name" value="Rev_trsase/Diguanyl_cyclase"/>
</dbReference>
<sequence>MKYSAVLRHQRMLKRTYGLQDWKAAPNGFTIGLKTGCRGVNLSLVYTKLRTAADEQQDYVPERQAIHSLCKPMVNPKKHRLRLPVFSTGGKVVFIISLFVLISVLLGGMIFWYGNIFDGVRSYVRGEGLWAKAQKDAVFYLDSYSYNHAETDYNAYQEALEVIKGDKNARLALLESPPNYEEARKGFLLGQNHPDDIDSMIGFFLTFQRISYMRDAIATWQSADQTIDELKRLSGQIRTEINAPNRNTGKISELRQRLQHLNDRLHQLENRFSLILGEGARWVKQTTWRITVLALLIFTGIGLWVSRQIIKGITKAEQQLTISELRFRRLKESNTIGIISWRMDGSIEEANDLFLTMLGYDRSDISAAAINWREITPVEFQRRDQQAVNELLTQGRCEPFEKALIHKQGHWVPVCIGAAMLDNNQEQGVAYVMDLSEHKKAKQQLQLAATVFASSSEGILITDSSAHIVSANQALCAMTGYDESELLGQPPSILQSGYTADEDYNRMWESLNQTGQWQGDIIDRMKNGDLIPMRVSINQVKNTDNQITHYVAIMSDISEHKAKEEHLRHIAYHDPLTGLANRVLFDDRLEHAIKVAARNNTQFAVLFLDLDKFKPVNDLFGHKVGDRLLQKVADRLTRSVRETDTVTRLGGDEFVILLENVSNREMVEKLLNQIIDTISNAYRIDDYDIEIGVSAGIGLYPGDGTDAKTLLQHADTAMYERKGAKGSCA</sequence>
<keyword evidence="2" id="KW-0472">Membrane</keyword>
<feature type="transmembrane region" description="Helical" evidence="2">
    <location>
        <begin position="92"/>
        <end position="113"/>
    </location>
</feature>
<dbReference type="EMBL" id="PTIY01000008">
    <property type="protein sequence ID" value="PPK70686.1"/>
    <property type="molecule type" value="Genomic_DNA"/>
</dbReference>
<dbReference type="Pfam" id="PF00990">
    <property type="entry name" value="GGDEF"/>
    <property type="match status" value="1"/>
</dbReference>
<evidence type="ECO:0000256" key="1">
    <source>
        <dbReference type="ARBA" id="ARBA00001946"/>
    </source>
</evidence>
<dbReference type="RefSeq" id="WP_258076624.1">
    <property type="nucleotide sequence ID" value="NZ_PTIY01000008.1"/>
</dbReference>
<dbReference type="Pfam" id="PF13426">
    <property type="entry name" value="PAS_9"/>
    <property type="match status" value="2"/>
</dbReference>
<evidence type="ECO:0000256" key="2">
    <source>
        <dbReference type="SAM" id="Phobius"/>
    </source>
</evidence>
<keyword evidence="2" id="KW-1133">Transmembrane helix</keyword>
<dbReference type="NCBIfam" id="TIGR00229">
    <property type="entry name" value="sensory_box"/>
    <property type="match status" value="2"/>
</dbReference>
<keyword evidence="2" id="KW-0812">Transmembrane</keyword>
<dbReference type="InterPro" id="IPR001610">
    <property type="entry name" value="PAC"/>
</dbReference>
<dbReference type="SUPFAM" id="SSF55785">
    <property type="entry name" value="PYP-like sensor domain (PAS domain)"/>
    <property type="match status" value="2"/>
</dbReference>
<evidence type="ECO:0000259" key="3">
    <source>
        <dbReference type="PROSITE" id="PS50112"/>
    </source>
</evidence>
<dbReference type="InterPro" id="IPR035965">
    <property type="entry name" value="PAS-like_dom_sf"/>
</dbReference>
<dbReference type="PROSITE" id="PS50887">
    <property type="entry name" value="GGDEF"/>
    <property type="match status" value="1"/>
</dbReference>
<dbReference type="GO" id="GO:0003824">
    <property type="term" value="F:catalytic activity"/>
    <property type="evidence" value="ECO:0007669"/>
    <property type="project" value="UniProtKB-ARBA"/>
</dbReference>